<reference evidence="1" key="1">
    <citation type="journal article" date="2018" name="Genome Biol.">
        <title>SKESA: strategic k-mer extension for scrupulous assemblies.</title>
        <authorList>
            <person name="Souvorov A."/>
            <person name="Agarwala R."/>
            <person name="Lipman D.J."/>
        </authorList>
    </citation>
    <scope>NUCLEOTIDE SEQUENCE</scope>
    <source>
        <strain evidence="1">BCW_3452</strain>
    </source>
</reference>
<dbReference type="Proteomes" id="UP000863257">
    <property type="component" value="Unassembled WGS sequence"/>
</dbReference>
<dbReference type="EMBL" id="DACRBY010000001">
    <property type="protein sequence ID" value="HAS8538243.1"/>
    <property type="molecule type" value="Genomic_DNA"/>
</dbReference>
<gene>
    <name evidence="1" type="ORF">I7730_00320</name>
</gene>
<evidence type="ECO:0000313" key="1">
    <source>
        <dbReference type="EMBL" id="HAS8538243.1"/>
    </source>
</evidence>
<sequence>MNSNLLTVANAFEKYNGSDASKITLPKLHWLIGSQSSDITDLAIVKLKELGVTFDKVYNAGKCAIVEITDQNSHQLLVGHSLKFLEHFRNGWLSDRKEPNWFEEYAGVRELSGLTIKEMFETRTHHADKAFIKHVAEREAERFASTETEDTLKEIELSYKHAEELTLSNVLVSLSQTISHMLGCDASDKLDSLKPWIIGRLQDKIIMNHFSFFEMIARYKILDDVLELTHKELWVDETIHNNKLPLLATYEILEDTYEEFKDVFYEAFMHCEVVIDFESSSATHFRQLDSDGNLDFTLSKSELNRSYLYTFCKIKSLASAIWRHIIFFVSTKQKATINAAVLAHVNQFAPLDVSFEGFEVNISDVVASALK</sequence>
<organism evidence="1">
    <name type="scientific">Vibrio vulnificus</name>
    <dbReference type="NCBI Taxonomy" id="672"/>
    <lineage>
        <taxon>Bacteria</taxon>
        <taxon>Pseudomonadati</taxon>
        <taxon>Pseudomonadota</taxon>
        <taxon>Gammaproteobacteria</taxon>
        <taxon>Vibrionales</taxon>
        <taxon>Vibrionaceae</taxon>
        <taxon>Vibrio</taxon>
    </lineage>
</organism>
<name>A0A8H9MY91_VIBVL</name>
<accession>A0A8H9MY91</accession>
<protein>
    <submittedName>
        <fullName evidence="1">Uncharacterized protein</fullName>
    </submittedName>
</protein>
<proteinExistence type="predicted"/>
<dbReference type="AlphaFoldDB" id="A0A8H9MY91"/>
<reference evidence="1" key="2">
    <citation type="submission" date="2019-01" db="EMBL/GenBank/DDBJ databases">
        <authorList>
            <consortium name="NCBI Pathogen Detection Project"/>
        </authorList>
    </citation>
    <scope>NUCLEOTIDE SEQUENCE</scope>
    <source>
        <strain evidence="1">BCW_3452</strain>
    </source>
</reference>
<comment type="caution">
    <text evidence="1">The sequence shown here is derived from an EMBL/GenBank/DDBJ whole genome shotgun (WGS) entry which is preliminary data.</text>
</comment>